<name>A0A9W4TH99_9FLAO</name>
<dbReference type="Pfam" id="PF10386">
    <property type="entry name" value="DUF2441"/>
    <property type="match status" value="1"/>
</dbReference>
<dbReference type="InterPro" id="IPR018840">
    <property type="entry name" value="DUF2441"/>
</dbReference>
<sequence length="220" mass="25772">MNVDKKIFYHIHKKVKNDTWAVGTTLSFDKTKYNFFTENLKEISSEIFKGDFRKDFSIIRDLVEKSNELINIIDKQPDLALQNQLLRDNVTVSLQVNTKLANYLGYYIKHLNEMIFEEIRAEHFSSLPSRMHGIWLCNEDEIGKWQNILGSDCETEIYRVSATGFVHHANASLIRTDSLPISEIEELARMYWSEVPFDKDYCKESEILFEGELEILGLHR</sequence>
<organism evidence="1 2">
    <name type="scientific">Flavobacterium collinsii</name>
    <dbReference type="NCBI Taxonomy" id="1114861"/>
    <lineage>
        <taxon>Bacteria</taxon>
        <taxon>Pseudomonadati</taxon>
        <taxon>Bacteroidota</taxon>
        <taxon>Flavobacteriia</taxon>
        <taxon>Flavobacteriales</taxon>
        <taxon>Flavobacteriaceae</taxon>
        <taxon>Flavobacterium</taxon>
    </lineage>
</organism>
<dbReference type="RefSeq" id="WP_263360838.1">
    <property type="nucleotide sequence ID" value="NZ_OX336425.1"/>
</dbReference>
<dbReference type="KEGG" id="fcs:TRV642_3362"/>
<dbReference type="EMBL" id="OX336425">
    <property type="protein sequence ID" value="CAI2768165.1"/>
    <property type="molecule type" value="Genomic_DNA"/>
</dbReference>
<dbReference type="AlphaFoldDB" id="A0A9W4TH99"/>
<protein>
    <recommendedName>
        <fullName evidence="3">DUF2441 domain-containing protein</fullName>
    </recommendedName>
</protein>
<reference evidence="1" key="1">
    <citation type="submission" date="2022-09" db="EMBL/GenBank/DDBJ databases">
        <authorList>
            <person name="Duchaud E."/>
        </authorList>
    </citation>
    <scope>NUCLEOTIDE SEQUENCE</scope>
    <source>
        <strain evidence="1">TRV642</strain>
    </source>
</reference>
<evidence type="ECO:0008006" key="3">
    <source>
        <dbReference type="Google" id="ProtNLM"/>
    </source>
</evidence>
<accession>A0A9W4TH99</accession>
<evidence type="ECO:0000313" key="1">
    <source>
        <dbReference type="EMBL" id="CAI2768165.1"/>
    </source>
</evidence>
<dbReference type="Proteomes" id="UP001152749">
    <property type="component" value="Chromosome"/>
</dbReference>
<evidence type="ECO:0000313" key="2">
    <source>
        <dbReference type="Proteomes" id="UP001152749"/>
    </source>
</evidence>
<gene>
    <name evidence="1" type="ORF">TRV642_3362</name>
</gene>
<dbReference type="SUPFAM" id="SSF56399">
    <property type="entry name" value="ADP-ribosylation"/>
    <property type="match status" value="1"/>
</dbReference>
<proteinExistence type="predicted"/>